<name>A0A396S5C8_9PSED</name>
<proteinExistence type="predicted"/>
<protein>
    <submittedName>
        <fullName evidence="1">Uncharacterized protein</fullName>
    </submittedName>
</protein>
<accession>A0A396S5C8</accession>
<gene>
    <name evidence="1" type="ORF">C2846_05370</name>
</gene>
<evidence type="ECO:0000313" key="2">
    <source>
        <dbReference type="Proteomes" id="UP000265745"/>
    </source>
</evidence>
<reference evidence="1 2" key="1">
    <citation type="submission" date="2018-06" db="EMBL/GenBank/DDBJ databases">
        <title>Pseudomonas jilinensis sp. nov., isolated from the production water of Jilin Oilfield in China.</title>
        <authorList>
            <person name="Wang J."/>
        </authorList>
    </citation>
    <scope>NUCLEOTIDE SEQUENCE [LARGE SCALE GENOMIC DNA]</scope>
    <source>
        <strain evidence="1 2">JS15-10A1</strain>
    </source>
</reference>
<keyword evidence="2" id="KW-1185">Reference proteome</keyword>
<dbReference type="AlphaFoldDB" id="A0A396S5C8"/>
<sequence length="167" mass="18436">MMDAISGALTAVSSLMTLSKDISNAKTDHEIAVKTTELNERLGGALQQLIAAQTDYLALLSEKDKLKTELVKLKDWAHEQERYQLHQTEAGGLLYRVKPAMQGSEPEHSLCAQCYQQGIKSILQPSADIGRFKMLKCHACDSDIQLQAYPSAMAMSSGEGNKWKGFF</sequence>
<comment type="caution">
    <text evidence="1">The sequence shown here is derived from an EMBL/GenBank/DDBJ whole genome shotgun (WGS) entry which is preliminary data.</text>
</comment>
<dbReference type="Proteomes" id="UP000265745">
    <property type="component" value="Unassembled WGS sequence"/>
</dbReference>
<dbReference type="EMBL" id="QJSA01000004">
    <property type="protein sequence ID" value="RHW21893.1"/>
    <property type="molecule type" value="Genomic_DNA"/>
</dbReference>
<dbReference type="RefSeq" id="WP_119700889.1">
    <property type="nucleotide sequence ID" value="NZ_QJSA01000004.1"/>
</dbReference>
<evidence type="ECO:0000313" key="1">
    <source>
        <dbReference type="EMBL" id="RHW21893.1"/>
    </source>
</evidence>
<dbReference type="OrthoDB" id="7025941at2"/>
<organism evidence="1 2">
    <name type="scientific">Pseudomonas jilinensis</name>
    <dbReference type="NCBI Taxonomy" id="2078689"/>
    <lineage>
        <taxon>Bacteria</taxon>
        <taxon>Pseudomonadati</taxon>
        <taxon>Pseudomonadota</taxon>
        <taxon>Gammaproteobacteria</taxon>
        <taxon>Pseudomonadales</taxon>
        <taxon>Pseudomonadaceae</taxon>
        <taxon>Pseudomonas</taxon>
    </lineage>
</organism>